<evidence type="ECO:0000313" key="2">
    <source>
        <dbReference type="EMBL" id="CAJ0569075.1"/>
    </source>
</evidence>
<feature type="region of interest" description="Disordered" evidence="1">
    <location>
        <begin position="133"/>
        <end position="158"/>
    </location>
</feature>
<accession>A0AA36CHF0</accession>
<dbReference type="EMBL" id="CATQJA010001905">
    <property type="protein sequence ID" value="CAJ0569075.1"/>
    <property type="molecule type" value="Genomic_DNA"/>
</dbReference>
<feature type="compositionally biased region" description="Polar residues" evidence="1">
    <location>
        <begin position="133"/>
        <end position="149"/>
    </location>
</feature>
<dbReference type="Proteomes" id="UP001177023">
    <property type="component" value="Unassembled WGS sequence"/>
</dbReference>
<comment type="caution">
    <text evidence="2">The sequence shown here is derived from an EMBL/GenBank/DDBJ whole genome shotgun (WGS) entry which is preliminary data.</text>
</comment>
<keyword evidence="3" id="KW-1185">Reference proteome</keyword>
<evidence type="ECO:0000313" key="3">
    <source>
        <dbReference type="Proteomes" id="UP001177023"/>
    </source>
</evidence>
<name>A0AA36CHF0_9BILA</name>
<organism evidence="2 3">
    <name type="scientific">Mesorhabditis spiculigera</name>
    <dbReference type="NCBI Taxonomy" id="96644"/>
    <lineage>
        <taxon>Eukaryota</taxon>
        <taxon>Metazoa</taxon>
        <taxon>Ecdysozoa</taxon>
        <taxon>Nematoda</taxon>
        <taxon>Chromadorea</taxon>
        <taxon>Rhabditida</taxon>
        <taxon>Rhabditina</taxon>
        <taxon>Rhabditomorpha</taxon>
        <taxon>Rhabditoidea</taxon>
        <taxon>Rhabditidae</taxon>
        <taxon>Mesorhabditinae</taxon>
        <taxon>Mesorhabditis</taxon>
    </lineage>
</organism>
<sequence>MKNTNVPVLKKIPKNAFEELKSANDWDPERVKHEWKLEYQRQVYKKDAKAKAKLKPATRPVFRGRGAQRQEMLLPYYEKARRMSSLTTQDRRALEAQTGLKWEQNRRLTSNGTIRRTTIVEVTSLLSLKNVESNSRANLCQRQPENPSRNPGGDEQEI</sequence>
<dbReference type="AlphaFoldDB" id="A0AA36CHF0"/>
<proteinExistence type="predicted"/>
<reference evidence="2" key="1">
    <citation type="submission" date="2023-06" db="EMBL/GenBank/DDBJ databases">
        <authorList>
            <person name="Delattre M."/>
        </authorList>
    </citation>
    <scope>NUCLEOTIDE SEQUENCE</scope>
    <source>
        <strain evidence="2">AF72</strain>
    </source>
</reference>
<feature type="non-terminal residue" evidence="2">
    <location>
        <position position="1"/>
    </location>
</feature>
<evidence type="ECO:0000256" key="1">
    <source>
        <dbReference type="SAM" id="MobiDB-lite"/>
    </source>
</evidence>
<protein>
    <submittedName>
        <fullName evidence="2">Uncharacterized protein</fullName>
    </submittedName>
</protein>
<gene>
    <name evidence="2" type="ORF">MSPICULIGERA_LOCUS7569</name>
</gene>